<evidence type="ECO:0000259" key="6">
    <source>
        <dbReference type="Pfam" id="PF08281"/>
    </source>
</evidence>
<comment type="similarity">
    <text evidence="1">Belongs to the sigma-70 factor family. ECF subfamily.</text>
</comment>
<keyword evidence="2" id="KW-0805">Transcription regulation</keyword>
<dbReference type="Proteomes" id="UP000178349">
    <property type="component" value="Unassembled WGS sequence"/>
</dbReference>
<reference evidence="7 8" key="1">
    <citation type="journal article" date="2016" name="Nat. Commun.">
        <title>Thousands of microbial genomes shed light on interconnected biogeochemical processes in an aquifer system.</title>
        <authorList>
            <person name="Anantharaman K."/>
            <person name="Brown C.T."/>
            <person name="Hug L.A."/>
            <person name="Sharon I."/>
            <person name="Castelle C.J."/>
            <person name="Probst A.J."/>
            <person name="Thomas B.C."/>
            <person name="Singh A."/>
            <person name="Wilkins M.J."/>
            <person name="Karaoz U."/>
            <person name="Brodie E.L."/>
            <person name="Williams K.H."/>
            <person name="Hubbard S.S."/>
            <person name="Banfield J.F."/>
        </authorList>
    </citation>
    <scope>NUCLEOTIDE SEQUENCE [LARGE SCALE GENOMIC DNA]</scope>
</reference>
<keyword evidence="4" id="KW-0804">Transcription</keyword>
<keyword evidence="3" id="KW-0731">Sigma factor</keyword>
<dbReference type="SUPFAM" id="SSF88946">
    <property type="entry name" value="Sigma2 domain of RNA polymerase sigma factors"/>
    <property type="match status" value="1"/>
</dbReference>
<dbReference type="InterPro" id="IPR007627">
    <property type="entry name" value="RNA_pol_sigma70_r2"/>
</dbReference>
<dbReference type="AlphaFoldDB" id="A0A1F6NM66"/>
<accession>A0A1F6NM66</accession>
<dbReference type="InterPro" id="IPR013325">
    <property type="entry name" value="RNA_pol_sigma_r2"/>
</dbReference>
<name>A0A1F6NM66_9BACT</name>
<dbReference type="CDD" id="cd06171">
    <property type="entry name" value="Sigma70_r4"/>
    <property type="match status" value="1"/>
</dbReference>
<dbReference type="Gene3D" id="1.10.1740.10">
    <property type="match status" value="1"/>
</dbReference>
<dbReference type="GO" id="GO:0016987">
    <property type="term" value="F:sigma factor activity"/>
    <property type="evidence" value="ECO:0007669"/>
    <property type="project" value="UniProtKB-KW"/>
</dbReference>
<organism evidence="7 8">
    <name type="scientific">Candidatus Magasanikbacteria bacterium RIFOXYC12_FULL_33_11</name>
    <dbReference type="NCBI Taxonomy" id="1798701"/>
    <lineage>
        <taxon>Bacteria</taxon>
        <taxon>Candidatus Magasanikiibacteriota</taxon>
    </lineage>
</organism>
<comment type="caution">
    <text evidence="7">The sequence shown here is derived from an EMBL/GenBank/DDBJ whole genome shotgun (WGS) entry which is preliminary data.</text>
</comment>
<sequence length="182" mass="21322">MKAKYQEKFLVHKIQQNGDTESFAILYDLYIQKIYRFNYIKLSNREEAEDLTSEVFLKAWNYLIGNPDQVIKSFSGLIYRITRTTLVDFYRQNNKKEVSIDDIADIPSDAGIIKKLGAKQEAERVLKTLKKMKREYQEIIVLKYIEELSTSEIGDILGKNITNVRVTLHRALKILKKLLENK</sequence>
<dbReference type="EMBL" id="MFQW01000053">
    <property type="protein sequence ID" value="OGH84959.1"/>
    <property type="molecule type" value="Genomic_DNA"/>
</dbReference>
<dbReference type="GO" id="GO:0003677">
    <property type="term" value="F:DNA binding"/>
    <property type="evidence" value="ECO:0007669"/>
    <property type="project" value="InterPro"/>
</dbReference>
<evidence type="ECO:0000313" key="7">
    <source>
        <dbReference type="EMBL" id="OGH84959.1"/>
    </source>
</evidence>
<dbReference type="InterPro" id="IPR014284">
    <property type="entry name" value="RNA_pol_sigma-70_dom"/>
</dbReference>
<proteinExistence type="inferred from homology"/>
<dbReference type="InterPro" id="IPR013249">
    <property type="entry name" value="RNA_pol_sigma70_r4_t2"/>
</dbReference>
<dbReference type="PANTHER" id="PTHR43133">
    <property type="entry name" value="RNA POLYMERASE ECF-TYPE SIGMA FACTO"/>
    <property type="match status" value="1"/>
</dbReference>
<protein>
    <recommendedName>
        <fullName evidence="9">RNA polymerase sigma factor 70 region 4 type 2 domain-containing protein</fullName>
    </recommendedName>
</protein>
<dbReference type="InterPro" id="IPR039425">
    <property type="entry name" value="RNA_pol_sigma-70-like"/>
</dbReference>
<dbReference type="InterPro" id="IPR036388">
    <property type="entry name" value="WH-like_DNA-bd_sf"/>
</dbReference>
<dbReference type="NCBIfam" id="TIGR02937">
    <property type="entry name" value="sigma70-ECF"/>
    <property type="match status" value="1"/>
</dbReference>
<evidence type="ECO:0000313" key="8">
    <source>
        <dbReference type="Proteomes" id="UP000178349"/>
    </source>
</evidence>
<evidence type="ECO:0000256" key="3">
    <source>
        <dbReference type="ARBA" id="ARBA00023082"/>
    </source>
</evidence>
<evidence type="ECO:0000259" key="5">
    <source>
        <dbReference type="Pfam" id="PF04542"/>
    </source>
</evidence>
<dbReference type="SUPFAM" id="SSF88659">
    <property type="entry name" value="Sigma3 and sigma4 domains of RNA polymerase sigma factors"/>
    <property type="match status" value="1"/>
</dbReference>
<evidence type="ECO:0000256" key="1">
    <source>
        <dbReference type="ARBA" id="ARBA00010641"/>
    </source>
</evidence>
<evidence type="ECO:0000256" key="4">
    <source>
        <dbReference type="ARBA" id="ARBA00023163"/>
    </source>
</evidence>
<dbReference type="Pfam" id="PF08281">
    <property type="entry name" value="Sigma70_r4_2"/>
    <property type="match status" value="1"/>
</dbReference>
<feature type="domain" description="RNA polymerase sigma factor 70 region 4 type 2" evidence="6">
    <location>
        <begin position="123"/>
        <end position="174"/>
    </location>
</feature>
<gene>
    <name evidence="7" type="ORF">A2493_01930</name>
</gene>
<dbReference type="InterPro" id="IPR013324">
    <property type="entry name" value="RNA_pol_sigma_r3/r4-like"/>
</dbReference>
<feature type="domain" description="RNA polymerase sigma-70 region 2" evidence="5">
    <location>
        <begin position="26"/>
        <end position="94"/>
    </location>
</feature>
<evidence type="ECO:0000256" key="2">
    <source>
        <dbReference type="ARBA" id="ARBA00023015"/>
    </source>
</evidence>
<dbReference type="Pfam" id="PF04542">
    <property type="entry name" value="Sigma70_r2"/>
    <property type="match status" value="1"/>
</dbReference>
<dbReference type="Gene3D" id="1.10.10.10">
    <property type="entry name" value="Winged helix-like DNA-binding domain superfamily/Winged helix DNA-binding domain"/>
    <property type="match status" value="1"/>
</dbReference>
<dbReference type="PANTHER" id="PTHR43133:SF60">
    <property type="entry name" value="RNA POLYMERASE SIGMA FACTOR SIGV"/>
    <property type="match status" value="1"/>
</dbReference>
<evidence type="ECO:0008006" key="9">
    <source>
        <dbReference type="Google" id="ProtNLM"/>
    </source>
</evidence>
<dbReference type="GO" id="GO:0006352">
    <property type="term" value="P:DNA-templated transcription initiation"/>
    <property type="evidence" value="ECO:0007669"/>
    <property type="project" value="InterPro"/>
</dbReference>